<organism evidence="3 4">
    <name type="scientific">Microbulbifer spongiae</name>
    <dbReference type="NCBI Taxonomy" id="2944933"/>
    <lineage>
        <taxon>Bacteria</taxon>
        <taxon>Pseudomonadati</taxon>
        <taxon>Pseudomonadota</taxon>
        <taxon>Gammaproteobacteria</taxon>
        <taxon>Cellvibrionales</taxon>
        <taxon>Microbulbiferaceae</taxon>
        <taxon>Microbulbifer</taxon>
    </lineage>
</organism>
<reference evidence="3 4" key="1">
    <citation type="submission" date="2022-05" db="EMBL/GenBank/DDBJ databases">
        <title>Microbulbifer sp. nov., isolated from sponge.</title>
        <authorList>
            <person name="Gao L."/>
        </authorList>
    </citation>
    <scope>NUCLEOTIDE SEQUENCE [LARGE SCALE GENOMIC DNA]</scope>
    <source>
        <strain evidence="3 4">MI-G</strain>
    </source>
</reference>
<sequence>MRVIIFSLLLVAFFSFKAFAGPDCVKDCTYIMQTTDGSHAVVVLDKNGGIFKVIPIDLGQDATEVSSSNIPSINSNPSSDRSGSVEMTQVEYTTATEKVVVITAVYYDALDNVQDVKITVPRFPKSEVPDYSGPN</sequence>
<keyword evidence="2" id="KW-0732">Signal</keyword>
<dbReference type="Proteomes" id="UP001321520">
    <property type="component" value="Chromosome"/>
</dbReference>
<feature type="chain" id="PRO_5046959625" evidence="2">
    <location>
        <begin position="21"/>
        <end position="135"/>
    </location>
</feature>
<feature type="compositionally biased region" description="Low complexity" evidence="1">
    <location>
        <begin position="67"/>
        <end position="79"/>
    </location>
</feature>
<dbReference type="RefSeq" id="WP_301414534.1">
    <property type="nucleotide sequence ID" value="NZ_CP098023.1"/>
</dbReference>
<feature type="region of interest" description="Disordered" evidence="1">
    <location>
        <begin position="67"/>
        <end position="86"/>
    </location>
</feature>
<evidence type="ECO:0000256" key="2">
    <source>
        <dbReference type="SAM" id="SignalP"/>
    </source>
</evidence>
<evidence type="ECO:0000256" key="1">
    <source>
        <dbReference type="SAM" id="MobiDB-lite"/>
    </source>
</evidence>
<evidence type="ECO:0000313" key="3">
    <source>
        <dbReference type="EMBL" id="WKD48761.1"/>
    </source>
</evidence>
<proteinExistence type="predicted"/>
<gene>
    <name evidence="3" type="ORF">M8T91_12680</name>
</gene>
<dbReference type="EMBL" id="CP098023">
    <property type="protein sequence ID" value="WKD48761.1"/>
    <property type="molecule type" value="Genomic_DNA"/>
</dbReference>
<feature type="signal peptide" evidence="2">
    <location>
        <begin position="1"/>
        <end position="20"/>
    </location>
</feature>
<protein>
    <submittedName>
        <fullName evidence="3">Uncharacterized protein</fullName>
    </submittedName>
</protein>
<name>A0ABY9E8W0_9GAMM</name>
<evidence type="ECO:0000313" key="4">
    <source>
        <dbReference type="Proteomes" id="UP001321520"/>
    </source>
</evidence>
<keyword evidence="4" id="KW-1185">Reference proteome</keyword>
<accession>A0ABY9E8W0</accession>